<evidence type="ECO:0000259" key="15">
    <source>
        <dbReference type="Pfam" id="PF10458"/>
    </source>
</evidence>
<evidence type="ECO:0000256" key="8">
    <source>
        <dbReference type="ARBA" id="ARBA00023054"/>
    </source>
</evidence>
<dbReference type="Gene3D" id="1.10.287.380">
    <property type="entry name" value="Valyl-tRNA synthetase, C-terminal domain"/>
    <property type="match status" value="1"/>
</dbReference>
<dbReference type="InterPro" id="IPR010978">
    <property type="entry name" value="tRNA-bd_arm"/>
</dbReference>
<comment type="catalytic activity">
    <reaction evidence="10 12">
        <text>tRNA(Val) + L-valine + ATP = L-valyl-tRNA(Val) + AMP + diphosphate</text>
        <dbReference type="Rhea" id="RHEA:10704"/>
        <dbReference type="Rhea" id="RHEA-COMP:9672"/>
        <dbReference type="Rhea" id="RHEA-COMP:9708"/>
        <dbReference type="ChEBI" id="CHEBI:30616"/>
        <dbReference type="ChEBI" id="CHEBI:33019"/>
        <dbReference type="ChEBI" id="CHEBI:57762"/>
        <dbReference type="ChEBI" id="CHEBI:78442"/>
        <dbReference type="ChEBI" id="CHEBI:78537"/>
        <dbReference type="ChEBI" id="CHEBI:456215"/>
        <dbReference type="EC" id="6.1.1.9"/>
    </reaction>
</comment>
<dbReference type="Gene3D" id="3.90.740.10">
    <property type="entry name" value="Valyl/Leucyl/Isoleucyl-tRNA synthetase, editing domain"/>
    <property type="match status" value="1"/>
</dbReference>
<feature type="short sequence motif" description="'HIGH' region" evidence="12">
    <location>
        <begin position="47"/>
        <end position="57"/>
    </location>
</feature>
<feature type="domain" description="Aminoacyl-tRNA synthetase class Ia" evidence="13">
    <location>
        <begin position="18"/>
        <end position="581"/>
    </location>
</feature>
<dbReference type="InterPro" id="IPR019499">
    <property type="entry name" value="Val-tRNA_synth_tRNA-bd"/>
</dbReference>
<dbReference type="STRING" id="1817895.AUJ95_00595"/>
<evidence type="ECO:0000256" key="6">
    <source>
        <dbReference type="ARBA" id="ARBA00022840"/>
    </source>
</evidence>
<dbReference type="Gene3D" id="1.10.730.10">
    <property type="entry name" value="Isoleucyl-tRNA Synthetase, Domain 1"/>
    <property type="match status" value="1"/>
</dbReference>
<evidence type="ECO:0000313" key="17">
    <source>
        <dbReference type="Proteomes" id="UP000183085"/>
    </source>
</evidence>
<evidence type="ECO:0000313" key="16">
    <source>
        <dbReference type="EMBL" id="OIP43477.1"/>
    </source>
</evidence>
<comment type="domain">
    <text evidence="12">The C-terminal coiled-coil domain is crucial for aminoacylation activity.</text>
</comment>
<comment type="similarity">
    <text evidence="11 12">Belongs to the class-I aminoacyl-tRNA synthetase family. ValS type 1 subfamily.</text>
</comment>
<dbReference type="FunFam" id="1.10.287.380:FF:000001">
    <property type="entry name" value="Valine--tRNA ligase"/>
    <property type="match status" value="1"/>
</dbReference>
<dbReference type="FunFam" id="3.40.50.620:FF:000098">
    <property type="entry name" value="Valine--tRNA ligase"/>
    <property type="match status" value="1"/>
</dbReference>
<evidence type="ECO:0000256" key="3">
    <source>
        <dbReference type="ARBA" id="ARBA00022490"/>
    </source>
</evidence>
<dbReference type="GO" id="GO:0005829">
    <property type="term" value="C:cytosol"/>
    <property type="evidence" value="ECO:0007669"/>
    <property type="project" value="TreeGrafter"/>
</dbReference>
<comment type="domain">
    <text evidence="12">ValRS has two distinct active sites: one for aminoacylation and one for editing. The misactivated threonine is translocated from the active site to the editing site.</text>
</comment>
<dbReference type="InterPro" id="IPR009008">
    <property type="entry name" value="Val/Leu/Ile-tRNA-synth_edit"/>
</dbReference>
<dbReference type="CDD" id="cd00817">
    <property type="entry name" value="ValRS_core"/>
    <property type="match status" value="1"/>
</dbReference>
<keyword evidence="3 12" id="KW-0963">Cytoplasm</keyword>
<evidence type="ECO:0000256" key="5">
    <source>
        <dbReference type="ARBA" id="ARBA00022741"/>
    </source>
</evidence>
<organism evidence="16 17">
    <name type="scientific">Candidatus Desantisbacteria bacterium CG2_30_40_21</name>
    <dbReference type="NCBI Taxonomy" id="1817895"/>
    <lineage>
        <taxon>Bacteria</taxon>
        <taxon>Candidatus Desantisiibacteriota</taxon>
    </lineage>
</organism>
<dbReference type="FunFam" id="3.40.50.620:FF:000032">
    <property type="entry name" value="Valine--tRNA ligase"/>
    <property type="match status" value="1"/>
</dbReference>
<dbReference type="EC" id="6.1.1.9" evidence="12"/>
<evidence type="ECO:0000256" key="12">
    <source>
        <dbReference type="HAMAP-Rule" id="MF_02004"/>
    </source>
</evidence>
<gene>
    <name evidence="12" type="primary">valS</name>
    <name evidence="16" type="ORF">AUJ95_00595</name>
</gene>
<comment type="caution">
    <text evidence="16">The sequence shown here is derived from an EMBL/GenBank/DDBJ whole genome shotgun (WGS) entry which is preliminary data.</text>
</comment>
<dbReference type="FunFam" id="1.10.730.10:FF:000014">
    <property type="entry name" value="Valine--tRNA ligase"/>
    <property type="match status" value="1"/>
</dbReference>
<dbReference type="InterPro" id="IPR037118">
    <property type="entry name" value="Val-tRNA_synth_C_sf"/>
</dbReference>
<keyword evidence="4 12" id="KW-0436">Ligase</keyword>
<dbReference type="PANTHER" id="PTHR11946">
    <property type="entry name" value="VALYL-TRNA SYNTHETASES"/>
    <property type="match status" value="1"/>
</dbReference>
<dbReference type="GO" id="GO:0006438">
    <property type="term" value="P:valyl-tRNA aminoacylation"/>
    <property type="evidence" value="ECO:0007669"/>
    <property type="project" value="UniProtKB-UniRule"/>
</dbReference>
<dbReference type="PROSITE" id="PS00178">
    <property type="entry name" value="AA_TRNA_LIGASE_I"/>
    <property type="match status" value="1"/>
</dbReference>
<dbReference type="InterPro" id="IPR013155">
    <property type="entry name" value="M/V/L/I-tRNA-synth_anticd-bd"/>
</dbReference>
<dbReference type="InterPro" id="IPR009080">
    <property type="entry name" value="tRNAsynth_Ia_anticodon-bd"/>
</dbReference>
<dbReference type="CDD" id="cd07962">
    <property type="entry name" value="Anticodon_Ia_Val"/>
    <property type="match status" value="1"/>
</dbReference>
<dbReference type="Gene3D" id="3.40.50.620">
    <property type="entry name" value="HUPs"/>
    <property type="match status" value="3"/>
</dbReference>
<name>A0A1J5E572_9BACT</name>
<comment type="subunit">
    <text evidence="2 12">Monomer.</text>
</comment>
<dbReference type="SUPFAM" id="SSF50677">
    <property type="entry name" value="ValRS/IleRS/LeuRS editing domain"/>
    <property type="match status" value="1"/>
</dbReference>
<keyword evidence="5 12" id="KW-0547">Nucleotide-binding</keyword>
<dbReference type="PANTHER" id="PTHR11946:SF93">
    <property type="entry name" value="VALINE--TRNA LIGASE, CHLOROPLASTIC_MITOCHONDRIAL 2"/>
    <property type="match status" value="1"/>
</dbReference>
<dbReference type="Pfam" id="PF00133">
    <property type="entry name" value="tRNA-synt_1"/>
    <property type="match status" value="1"/>
</dbReference>
<evidence type="ECO:0000256" key="7">
    <source>
        <dbReference type="ARBA" id="ARBA00022917"/>
    </source>
</evidence>
<dbReference type="Pfam" id="PF10458">
    <property type="entry name" value="Val_tRNA-synt_C"/>
    <property type="match status" value="1"/>
</dbReference>
<evidence type="ECO:0000256" key="1">
    <source>
        <dbReference type="ARBA" id="ARBA00004496"/>
    </source>
</evidence>
<protein>
    <recommendedName>
        <fullName evidence="12">Valine--tRNA ligase</fullName>
        <ecNumber evidence="12">6.1.1.9</ecNumber>
    </recommendedName>
    <alternativeName>
        <fullName evidence="12">Valyl-tRNA synthetase</fullName>
        <shortName evidence="12">ValRS</shortName>
    </alternativeName>
</protein>
<comment type="function">
    <text evidence="12">Catalyzes the attachment of valine to tRNA(Val). As ValRS can inadvertently accommodate and process structurally similar amino acids such as threonine, to avoid such errors, it has a 'posttransfer' editing activity that hydrolyzes mischarged Thr-tRNA(Val) in a tRNA-dependent manner.</text>
</comment>
<feature type="domain" description="Methionyl/Valyl/Leucyl/Isoleucyl-tRNA synthetase anticodon-binding" evidence="14">
    <location>
        <begin position="623"/>
        <end position="790"/>
    </location>
</feature>
<evidence type="ECO:0000256" key="2">
    <source>
        <dbReference type="ARBA" id="ARBA00011245"/>
    </source>
</evidence>
<dbReference type="InterPro" id="IPR014729">
    <property type="entry name" value="Rossmann-like_a/b/a_fold"/>
</dbReference>
<feature type="binding site" evidence="12">
    <location>
        <position position="545"/>
    </location>
    <ligand>
        <name>ATP</name>
        <dbReference type="ChEBI" id="CHEBI:30616"/>
    </ligand>
</feature>
<evidence type="ECO:0000256" key="10">
    <source>
        <dbReference type="ARBA" id="ARBA00047552"/>
    </source>
</evidence>
<dbReference type="InterPro" id="IPR033705">
    <property type="entry name" value="Anticodon_Ia_Val"/>
</dbReference>
<dbReference type="SUPFAM" id="SSF47323">
    <property type="entry name" value="Anticodon-binding domain of a subclass of class I aminoacyl-tRNA synthetases"/>
    <property type="match status" value="1"/>
</dbReference>
<dbReference type="NCBIfam" id="NF004349">
    <property type="entry name" value="PRK05729.1"/>
    <property type="match status" value="1"/>
</dbReference>
<keyword evidence="9 12" id="KW-0030">Aminoacyl-tRNA synthetase</keyword>
<evidence type="ECO:0000256" key="9">
    <source>
        <dbReference type="ARBA" id="ARBA00023146"/>
    </source>
</evidence>
<dbReference type="PRINTS" id="PR00986">
    <property type="entry name" value="TRNASYNTHVAL"/>
</dbReference>
<feature type="short sequence motif" description="'KMSKS' region" evidence="12">
    <location>
        <begin position="542"/>
        <end position="546"/>
    </location>
</feature>
<keyword evidence="8 12" id="KW-0175">Coiled coil</keyword>
<comment type="subcellular location">
    <subcellularLocation>
        <location evidence="1 12">Cytoplasm</location>
    </subcellularLocation>
</comment>
<dbReference type="FunFam" id="3.90.740.10:FF:000005">
    <property type="entry name" value="Valine--tRNA ligase, mitochondrial"/>
    <property type="match status" value="1"/>
</dbReference>
<dbReference type="InterPro" id="IPR002300">
    <property type="entry name" value="aa-tRNA-synth_Ia"/>
</dbReference>
<dbReference type="InterPro" id="IPR001412">
    <property type="entry name" value="aa-tRNA-synth_I_CS"/>
</dbReference>
<keyword evidence="6 12" id="KW-0067">ATP-binding</keyword>
<proteinExistence type="inferred from homology"/>
<feature type="domain" description="Valyl-tRNA synthetase tRNA-binding arm" evidence="15">
    <location>
        <begin position="855"/>
        <end position="919"/>
    </location>
</feature>
<sequence length="921" mass="106514">MNTADIPKAYESHDVEEKWYKYWTDNNCFMPDEDNDKPCFSMVIPPPNITGSLHMGHALNNTLQDILARWKRMQGINVLWVPGTDHAGIATQNVVERELKKQGLTRNDLGREKFIKRVWEWKKQYGDIIIQQLKRLGSSCDWSRIRFTMDDGLSKAVREVFVRLYEEGFIYRGNYIVNWCPRCHTALSDIEAEHKAIEGHLYYLRYPIEDEEDSTANATNPRSPILDPQSYIIVATTRPETMLGDTAVAVNPKDERYRGLIGKFVILPVLNRRIPIIADSFVEPEFGTGAVKVTPAHDPNDFEIGKRHNLPQINILNPDATMNENAGCYQGQDRYECRKHLIQDLQEQGLVEKIEEHALSVGHCYRCHTIVEPYLSPQWFVCMKDLADEAIKAVEDGRVEFIPKSWEKTYFEWMRNIKDWCISRQIWWGHRIPVWYCQQCGKVLVEREDPCVCTACGGELKQDEDVLDTWFSSALWPFSTLGWPDNTIDIKRFYPTSVLSTGFDIIFFWVARMIMTGLKFQGKVPFHKVYIHALIRDAEGQKMSKSKGNVIDPLHVIDDYGTDALRFTLAIMAVQGRDILLSEERIEGYKHFCNKLWNAGRFILMNLDDYDGQKAEGKQEVADEWIVSRLNQTIKQVTQALESFNFAEASAIVYGFVWHEYCDWYLELVKPRLYQKDEAREPVQYLLATTFESILKLLHPFMPFITEELWQRLPEREISSPYSPLSKGAGGLLFPPEVDKKHETTIMFSKWPEVVHESINIKIIEDMELVMEVVSAIRNIRSMMNIPPKMCLPRIIVKQHLEETAEVLRTGIKYIRQLGNIDEIIFDPEAEKPHASAVAVAKGTEIYIPLKGLIDLEKEKVRLKKQMEGIEQALCGIQSKLNNPSFINKAPQEVVDKVKEQGSLLEKNRERLEENLRMLVE</sequence>
<dbReference type="AlphaFoldDB" id="A0A1J5E572"/>
<keyword evidence="7 12" id="KW-0648">Protein biosynthesis</keyword>
<dbReference type="HAMAP" id="MF_02004">
    <property type="entry name" value="Val_tRNA_synth_type1"/>
    <property type="match status" value="1"/>
</dbReference>
<dbReference type="GO" id="GO:0004832">
    <property type="term" value="F:valine-tRNA ligase activity"/>
    <property type="evidence" value="ECO:0007669"/>
    <property type="project" value="UniProtKB-UniRule"/>
</dbReference>
<dbReference type="InterPro" id="IPR002303">
    <property type="entry name" value="Valyl-tRNA_ligase"/>
</dbReference>
<dbReference type="SUPFAM" id="SSF46589">
    <property type="entry name" value="tRNA-binding arm"/>
    <property type="match status" value="1"/>
</dbReference>
<evidence type="ECO:0000256" key="4">
    <source>
        <dbReference type="ARBA" id="ARBA00022598"/>
    </source>
</evidence>
<dbReference type="GO" id="GO:0005524">
    <property type="term" value="F:ATP binding"/>
    <property type="evidence" value="ECO:0007669"/>
    <property type="project" value="UniProtKB-UniRule"/>
</dbReference>
<dbReference type="SUPFAM" id="SSF52374">
    <property type="entry name" value="Nucleotidylyl transferase"/>
    <property type="match status" value="1"/>
</dbReference>
<dbReference type="NCBIfam" id="TIGR00422">
    <property type="entry name" value="valS"/>
    <property type="match status" value="1"/>
</dbReference>
<feature type="coiled-coil region" evidence="12">
    <location>
        <begin position="853"/>
        <end position="915"/>
    </location>
</feature>
<dbReference type="EMBL" id="MNYI01000015">
    <property type="protein sequence ID" value="OIP43477.1"/>
    <property type="molecule type" value="Genomic_DNA"/>
</dbReference>
<dbReference type="Pfam" id="PF08264">
    <property type="entry name" value="Anticodon_1"/>
    <property type="match status" value="1"/>
</dbReference>
<dbReference type="Proteomes" id="UP000183085">
    <property type="component" value="Unassembled WGS sequence"/>
</dbReference>
<reference evidence="16 17" key="1">
    <citation type="journal article" date="2016" name="Environ. Microbiol.">
        <title>Genomic resolution of a cold subsurface aquifer community provides metabolic insights for novel microbes adapted to high CO concentrations.</title>
        <authorList>
            <person name="Probst A.J."/>
            <person name="Castelle C.J."/>
            <person name="Singh A."/>
            <person name="Brown C.T."/>
            <person name="Anantharaman K."/>
            <person name="Sharon I."/>
            <person name="Hug L.A."/>
            <person name="Burstein D."/>
            <person name="Emerson J.B."/>
            <person name="Thomas B.C."/>
            <person name="Banfield J.F."/>
        </authorList>
    </citation>
    <scope>NUCLEOTIDE SEQUENCE [LARGE SCALE GENOMIC DNA]</scope>
    <source>
        <strain evidence="16">CG2_30_40_21</strain>
    </source>
</reference>
<accession>A0A1J5E572</accession>
<evidence type="ECO:0000259" key="13">
    <source>
        <dbReference type="Pfam" id="PF00133"/>
    </source>
</evidence>
<dbReference type="GO" id="GO:0002161">
    <property type="term" value="F:aminoacyl-tRNA deacylase activity"/>
    <property type="evidence" value="ECO:0007669"/>
    <property type="project" value="InterPro"/>
</dbReference>
<evidence type="ECO:0000256" key="11">
    <source>
        <dbReference type="ARBA" id="ARBA00060830"/>
    </source>
</evidence>
<evidence type="ECO:0000259" key="14">
    <source>
        <dbReference type="Pfam" id="PF08264"/>
    </source>
</evidence>